<dbReference type="EMBL" id="PKGU01000004">
    <property type="protein sequence ID" value="PKZ14629.1"/>
    <property type="molecule type" value="Genomic_DNA"/>
</dbReference>
<protein>
    <submittedName>
        <fullName evidence="2">Uncharacterized protein</fullName>
    </submittedName>
</protein>
<proteinExistence type="predicted"/>
<gene>
    <name evidence="2" type="ORF">CYJ32_06765</name>
</gene>
<sequence length="228" mass="24806">MTENNENLEKADVELASAPVDEQAQEQAEEAIEQHKKSHRKRAMVLTVIFAVIAALLVTAFVWPGWARKTATNSAAVATGQEEVVAVDPVALPSNATDLEKILPDTVGSYARGEVKSTTVWQSAEPVEEYEVTYMTGDSSADIQLTVGQWTASQYAKEQYDSLIHNLNSEATATGKVNVGGNETGTYEIHPAPDNKKNSVVVWHNETAVMYAVGSKNAVNNFFANFPY</sequence>
<comment type="caution">
    <text evidence="2">The sequence shown here is derived from an EMBL/GenBank/DDBJ whole genome shotgun (WGS) entry which is preliminary data.</text>
</comment>
<keyword evidence="1" id="KW-0812">Transmembrane</keyword>
<feature type="transmembrane region" description="Helical" evidence="1">
    <location>
        <begin position="43"/>
        <end position="66"/>
    </location>
</feature>
<dbReference type="RefSeq" id="WP_049187706.1">
    <property type="nucleotide sequence ID" value="NZ_JASOXD010000018.1"/>
</dbReference>
<keyword evidence="1" id="KW-1133">Transmembrane helix</keyword>
<name>A0A2I1M3E4_9BIFI</name>
<evidence type="ECO:0000313" key="2">
    <source>
        <dbReference type="EMBL" id="PKZ14629.1"/>
    </source>
</evidence>
<reference evidence="2 3" key="1">
    <citation type="submission" date="2017-12" db="EMBL/GenBank/DDBJ databases">
        <title>Phylogenetic diversity of female urinary microbiome.</title>
        <authorList>
            <person name="Thomas-White K."/>
            <person name="Wolfe A.J."/>
        </authorList>
    </citation>
    <scope>NUCLEOTIDE SEQUENCE [LARGE SCALE GENOMIC DNA]</scope>
    <source>
        <strain evidence="2 3">UMB0064</strain>
    </source>
</reference>
<evidence type="ECO:0000313" key="3">
    <source>
        <dbReference type="Proteomes" id="UP000242263"/>
    </source>
</evidence>
<evidence type="ECO:0000256" key="1">
    <source>
        <dbReference type="SAM" id="Phobius"/>
    </source>
</evidence>
<accession>A0A2I1M3E4</accession>
<dbReference type="AlphaFoldDB" id="A0A2I1M3E4"/>
<keyword evidence="1" id="KW-0472">Membrane</keyword>
<dbReference type="Proteomes" id="UP000242263">
    <property type="component" value="Unassembled WGS sequence"/>
</dbReference>
<organism evidence="2 3">
    <name type="scientific">Alloscardovia omnicolens</name>
    <dbReference type="NCBI Taxonomy" id="419015"/>
    <lineage>
        <taxon>Bacteria</taxon>
        <taxon>Bacillati</taxon>
        <taxon>Actinomycetota</taxon>
        <taxon>Actinomycetes</taxon>
        <taxon>Bifidobacteriales</taxon>
        <taxon>Bifidobacteriaceae</taxon>
        <taxon>Alloscardovia</taxon>
    </lineage>
</organism>